<accession>A0A069D4J3</accession>
<reference evidence="4 5" key="1">
    <citation type="journal article" date="2015" name="Microbes Environ.">
        <title>Distribution and evolution of nitrogen fixation genes in the phylum bacteroidetes.</title>
        <authorList>
            <person name="Inoue J."/>
            <person name="Oshima K."/>
            <person name="Suda W."/>
            <person name="Sakamoto M."/>
            <person name="Iino T."/>
            <person name="Noda S."/>
            <person name="Hongoh Y."/>
            <person name="Hattori M."/>
            <person name="Ohkuma M."/>
        </authorList>
    </citation>
    <scope>NUCLEOTIDE SEQUENCE [LARGE SCALE GENOMIC DNA]</scope>
    <source>
        <strain evidence="4 5">JCM 15093</strain>
    </source>
</reference>
<dbReference type="Proteomes" id="UP000027601">
    <property type="component" value="Unassembled WGS sequence"/>
</dbReference>
<feature type="domain" description="Beta-lactamase-related" evidence="3">
    <location>
        <begin position="41"/>
        <end position="376"/>
    </location>
</feature>
<sequence>MRRTFYLLATLFIALQATAQPLPRVTPEQVGMDTQRLKYADQAIQKAVDNKEIPGAVLAVVKDGKMAYLKAYGNKQVYPKVIAMDTNTVFDMASVSKSMSTAICAMMLIERGQLRLQDKVSLYVPGFKPWQDSDGKKTDIRVADLMTHTSGLPPYAPVDSLKKKYGAPNPDGVIEYISNCKRDFAPRTDFQYSCLNYITLQRIIETISGQTLQQFAKENLFDVLGMKHTDYCPTGETLARCAPTEKQADGSVLKGMVHDPLARIMNGGISGNAGVFSSADDVAILAAALLNDGEYNGHRILSPAAVKTMRTVPRYVAGLGRTPGWDVFSPYASNNGDLFGPNTYGHTGYTGTSLILDPDSHTAVILLTNRVHPSDKGEVVRLRSVVANAVAGAILK</sequence>
<dbReference type="PANTHER" id="PTHR43283:SF11">
    <property type="entry name" value="BETA-LACTAMASE-RELATED DOMAIN-CONTAINING PROTEIN"/>
    <property type="match status" value="1"/>
</dbReference>
<proteinExistence type="predicted"/>
<keyword evidence="1" id="KW-0378">Hydrolase</keyword>
<dbReference type="Gene3D" id="3.40.710.10">
    <property type="entry name" value="DD-peptidase/beta-lactamase superfamily"/>
    <property type="match status" value="1"/>
</dbReference>
<dbReference type="Pfam" id="PF00144">
    <property type="entry name" value="Beta-lactamase"/>
    <property type="match status" value="1"/>
</dbReference>
<dbReference type="InterPro" id="IPR012338">
    <property type="entry name" value="Beta-lactam/transpept-like"/>
</dbReference>
<comment type="caution">
    <text evidence="4">The sequence shown here is derived from an EMBL/GenBank/DDBJ whole genome shotgun (WGS) entry which is preliminary data.</text>
</comment>
<evidence type="ECO:0000313" key="4">
    <source>
        <dbReference type="EMBL" id="GAK35064.1"/>
    </source>
</evidence>
<evidence type="ECO:0000256" key="2">
    <source>
        <dbReference type="SAM" id="SignalP"/>
    </source>
</evidence>
<gene>
    <name evidence="4" type="ORF">JCM15093_139</name>
</gene>
<dbReference type="PANTHER" id="PTHR43283">
    <property type="entry name" value="BETA-LACTAMASE-RELATED"/>
    <property type="match status" value="1"/>
</dbReference>
<dbReference type="SUPFAM" id="SSF56601">
    <property type="entry name" value="beta-lactamase/transpeptidase-like"/>
    <property type="match status" value="1"/>
</dbReference>
<dbReference type="eggNOG" id="COG1680">
    <property type="taxonomic scope" value="Bacteria"/>
</dbReference>
<dbReference type="AlphaFoldDB" id="A0A069D4J3"/>
<dbReference type="InterPro" id="IPR050789">
    <property type="entry name" value="Diverse_Enzym_Activities"/>
</dbReference>
<evidence type="ECO:0000256" key="1">
    <source>
        <dbReference type="ARBA" id="ARBA00022801"/>
    </source>
</evidence>
<keyword evidence="2" id="KW-0732">Signal</keyword>
<evidence type="ECO:0000259" key="3">
    <source>
        <dbReference type="Pfam" id="PF00144"/>
    </source>
</evidence>
<evidence type="ECO:0000313" key="5">
    <source>
        <dbReference type="Proteomes" id="UP000027601"/>
    </source>
</evidence>
<organism evidence="4 5">
    <name type="scientific">Bacteroides graminisolvens DSM 19988 = JCM 15093</name>
    <dbReference type="NCBI Taxonomy" id="1121097"/>
    <lineage>
        <taxon>Bacteria</taxon>
        <taxon>Pseudomonadati</taxon>
        <taxon>Bacteroidota</taxon>
        <taxon>Bacteroidia</taxon>
        <taxon>Bacteroidales</taxon>
        <taxon>Bacteroidaceae</taxon>
        <taxon>Bacteroides</taxon>
    </lineage>
</organism>
<keyword evidence="5" id="KW-1185">Reference proteome</keyword>
<feature type="signal peptide" evidence="2">
    <location>
        <begin position="1"/>
        <end position="19"/>
    </location>
</feature>
<dbReference type="OrthoDB" id="9805821at2"/>
<dbReference type="GO" id="GO:0016787">
    <property type="term" value="F:hydrolase activity"/>
    <property type="evidence" value="ECO:0007669"/>
    <property type="project" value="UniProtKB-KW"/>
</dbReference>
<dbReference type="EMBL" id="BAJS01000001">
    <property type="protein sequence ID" value="GAK35064.1"/>
    <property type="molecule type" value="Genomic_DNA"/>
</dbReference>
<dbReference type="InterPro" id="IPR001466">
    <property type="entry name" value="Beta-lactam-related"/>
</dbReference>
<dbReference type="STRING" id="1121097.GCA_000428125_00401"/>
<name>A0A069D4J3_9BACE</name>
<feature type="chain" id="PRO_5001659908" evidence="2">
    <location>
        <begin position="20"/>
        <end position="396"/>
    </location>
</feature>
<protein>
    <submittedName>
        <fullName evidence="4">Beta-lactamase</fullName>
    </submittedName>
</protein>